<keyword evidence="1" id="KW-0805">Transcription regulation</keyword>
<dbReference type="Gene3D" id="1.10.10.10">
    <property type="entry name" value="Winged helix-like DNA-binding domain superfamily/Winged helix DNA-binding domain"/>
    <property type="match status" value="1"/>
</dbReference>
<feature type="region of interest" description="Disordered" evidence="5">
    <location>
        <begin position="109"/>
        <end position="129"/>
    </location>
</feature>
<dbReference type="RefSeq" id="WP_145260121.1">
    <property type="nucleotide sequence ID" value="NZ_CP036279.1"/>
</dbReference>
<evidence type="ECO:0000313" key="7">
    <source>
        <dbReference type="EMBL" id="QDU62994.1"/>
    </source>
</evidence>
<evidence type="ECO:0000256" key="1">
    <source>
        <dbReference type="ARBA" id="ARBA00023015"/>
    </source>
</evidence>
<dbReference type="KEGG" id="knv:Pan216_38680"/>
<dbReference type="Pfam" id="PF07638">
    <property type="entry name" value="Sigma70_ECF"/>
    <property type="match status" value="1"/>
</dbReference>
<dbReference type="InterPro" id="IPR036388">
    <property type="entry name" value="WH-like_DNA-bd_sf"/>
</dbReference>
<accession>A0A518B7P2</accession>
<dbReference type="InterPro" id="IPR014284">
    <property type="entry name" value="RNA_pol_sigma-70_dom"/>
</dbReference>
<dbReference type="GO" id="GO:0003677">
    <property type="term" value="F:DNA binding"/>
    <property type="evidence" value="ECO:0007669"/>
    <property type="project" value="UniProtKB-KW"/>
</dbReference>
<sequence>MSDESVRTREIRYWIDRMRDGDDSAREQLLHVACDRLEQLSRRLLSRFARVRRWEETADVRQSASLRLYRTLKEITPESPQEFYRLAALNIRRELLDLAKKHYGPLGQGAHHETWSEDSGAANAAPALRSAPAREDVGNIVDWGEFHEQVQLLPDDEREVFDLLWYGGLGQSEAARILDVSERTVKRRWQSARIRLYDSLHGELPEP</sequence>
<keyword evidence="8" id="KW-1185">Reference proteome</keyword>
<dbReference type="GO" id="GO:0006352">
    <property type="term" value="P:DNA-templated transcription initiation"/>
    <property type="evidence" value="ECO:0007669"/>
    <property type="project" value="InterPro"/>
</dbReference>
<keyword evidence="3" id="KW-0238">DNA-binding</keyword>
<evidence type="ECO:0000256" key="3">
    <source>
        <dbReference type="ARBA" id="ARBA00023125"/>
    </source>
</evidence>
<dbReference type="AlphaFoldDB" id="A0A518B7P2"/>
<evidence type="ECO:0000256" key="2">
    <source>
        <dbReference type="ARBA" id="ARBA00023082"/>
    </source>
</evidence>
<evidence type="ECO:0000313" key="8">
    <source>
        <dbReference type="Proteomes" id="UP000317093"/>
    </source>
</evidence>
<dbReference type="InterPro" id="IPR053812">
    <property type="entry name" value="HTH_Sigma70_ECF-like"/>
</dbReference>
<dbReference type="EMBL" id="CP036279">
    <property type="protein sequence ID" value="QDU62994.1"/>
    <property type="molecule type" value="Genomic_DNA"/>
</dbReference>
<dbReference type="InterPro" id="IPR013325">
    <property type="entry name" value="RNA_pol_sigma_r2"/>
</dbReference>
<feature type="domain" description="RNA polymerase sigma-70 ECF-like HTH" evidence="6">
    <location>
        <begin position="9"/>
        <end position="199"/>
    </location>
</feature>
<dbReference type="PANTHER" id="PTHR30385">
    <property type="entry name" value="SIGMA FACTOR F FLAGELLAR"/>
    <property type="match status" value="1"/>
</dbReference>
<evidence type="ECO:0000259" key="6">
    <source>
        <dbReference type="Pfam" id="PF07638"/>
    </source>
</evidence>
<protein>
    <submittedName>
        <fullName evidence="7">RNA polymerase sigma factor</fullName>
    </submittedName>
</protein>
<dbReference type="GO" id="GO:0016987">
    <property type="term" value="F:sigma factor activity"/>
    <property type="evidence" value="ECO:0007669"/>
    <property type="project" value="UniProtKB-KW"/>
</dbReference>
<evidence type="ECO:0000256" key="4">
    <source>
        <dbReference type="ARBA" id="ARBA00023163"/>
    </source>
</evidence>
<dbReference type="SUPFAM" id="SSF88659">
    <property type="entry name" value="Sigma3 and sigma4 domains of RNA polymerase sigma factors"/>
    <property type="match status" value="1"/>
</dbReference>
<organism evidence="7 8">
    <name type="scientific">Kolteria novifilia</name>
    <dbReference type="NCBI Taxonomy" id="2527975"/>
    <lineage>
        <taxon>Bacteria</taxon>
        <taxon>Pseudomonadati</taxon>
        <taxon>Planctomycetota</taxon>
        <taxon>Planctomycetia</taxon>
        <taxon>Kolteriales</taxon>
        <taxon>Kolteriaceae</taxon>
        <taxon>Kolteria</taxon>
    </lineage>
</organism>
<evidence type="ECO:0000256" key="5">
    <source>
        <dbReference type="SAM" id="MobiDB-lite"/>
    </source>
</evidence>
<dbReference type="OrthoDB" id="283468at2"/>
<dbReference type="NCBIfam" id="TIGR02937">
    <property type="entry name" value="sigma70-ECF"/>
    <property type="match status" value="1"/>
</dbReference>
<keyword evidence="2" id="KW-0731">Sigma factor</keyword>
<gene>
    <name evidence="7" type="ORF">Pan216_38680</name>
</gene>
<name>A0A518B7P2_9BACT</name>
<dbReference type="InterPro" id="IPR013324">
    <property type="entry name" value="RNA_pol_sigma_r3/r4-like"/>
</dbReference>
<dbReference type="SUPFAM" id="SSF88946">
    <property type="entry name" value="Sigma2 domain of RNA polymerase sigma factors"/>
    <property type="match status" value="1"/>
</dbReference>
<dbReference type="Proteomes" id="UP000317093">
    <property type="component" value="Chromosome"/>
</dbReference>
<reference evidence="7 8" key="1">
    <citation type="submission" date="2019-02" db="EMBL/GenBank/DDBJ databases">
        <title>Deep-cultivation of Planctomycetes and their phenomic and genomic characterization uncovers novel biology.</title>
        <authorList>
            <person name="Wiegand S."/>
            <person name="Jogler M."/>
            <person name="Boedeker C."/>
            <person name="Pinto D."/>
            <person name="Vollmers J."/>
            <person name="Rivas-Marin E."/>
            <person name="Kohn T."/>
            <person name="Peeters S.H."/>
            <person name="Heuer A."/>
            <person name="Rast P."/>
            <person name="Oberbeckmann S."/>
            <person name="Bunk B."/>
            <person name="Jeske O."/>
            <person name="Meyerdierks A."/>
            <person name="Storesund J.E."/>
            <person name="Kallscheuer N."/>
            <person name="Luecker S."/>
            <person name="Lage O.M."/>
            <person name="Pohl T."/>
            <person name="Merkel B.J."/>
            <person name="Hornburger P."/>
            <person name="Mueller R.-W."/>
            <person name="Bruemmer F."/>
            <person name="Labrenz M."/>
            <person name="Spormann A.M."/>
            <person name="Op den Camp H."/>
            <person name="Overmann J."/>
            <person name="Amann R."/>
            <person name="Jetten M.S.M."/>
            <person name="Mascher T."/>
            <person name="Medema M.H."/>
            <person name="Devos D.P."/>
            <person name="Kaster A.-K."/>
            <person name="Ovreas L."/>
            <person name="Rohde M."/>
            <person name="Galperin M.Y."/>
            <person name="Jogler C."/>
        </authorList>
    </citation>
    <scope>NUCLEOTIDE SEQUENCE [LARGE SCALE GENOMIC DNA]</scope>
    <source>
        <strain evidence="7 8">Pan216</strain>
    </source>
</reference>
<keyword evidence="4" id="KW-0804">Transcription</keyword>
<proteinExistence type="predicted"/>